<keyword evidence="4" id="KW-0418">Kinase</keyword>
<dbReference type="PIRSF" id="PIRSF000535">
    <property type="entry name" value="1PFK/6PFK/LacC"/>
    <property type="match status" value="1"/>
</dbReference>
<sequence length="354" mass="38384">MKNIVTITLNPALDLTGTLDRLNQGSVSLVNESAFHAAGKGVNVARVLKELGANVTVTGFLGKDNQEMFCQLFDHIDVNDQFIRVEGATRINVKLVEHDKSVSDINFPGVAVTEEDKHRFENTLLELAKSHDLFVLAGSLPRGVTPLECANWIEMLTKLGKKVVFDSSREALVHGIQSSPWLIKPNEEELGYLVNQPLSSVEACINAAAALDDLIAESQPAKSSLPIQDSLPTENIASIERAKPVESSKPIESAKPIENLVISLGADGVLWRRDDYWLHSTPPKVDIVSTVGAGDTLVAGMCWGHLNQWDDEQTLSFATALSALAVSQVGVGVPDLNTVTSLQHNITIKRISKL</sequence>
<dbReference type="CDD" id="cd01164">
    <property type="entry name" value="FruK_PfkB_like"/>
    <property type="match status" value="1"/>
</dbReference>
<evidence type="ECO:0000256" key="3">
    <source>
        <dbReference type="ARBA" id="ARBA00022741"/>
    </source>
</evidence>
<dbReference type="InterPro" id="IPR017583">
    <property type="entry name" value="Tagatose/fructose_Pkinase"/>
</dbReference>
<dbReference type="EMBL" id="BSNX01000016">
    <property type="protein sequence ID" value="GLQ72558.1"/>
    <property type="molecule type" value="Genomic_DNA"/>
</dbReference>
<evidence type="ECO:0000256" key="5">
    <source>
        <dbReference type="ARBA" id="ARBA00022840"/>
    </source>
</evidence>
<keyword evidence="2 6" id="KW-0808">Transferase</keyword>
<proteinExistence type="inferred from homology"/>
<evidence type="ECO:0000256" key="6">
    <source>
        <dbReference type="PIRNR" id="PIRNR000535"/>
    </source>
</evidence>
<evidence type="ECO:0000313" key="8">
    <source>
        <dbReference type="EMBL" id="GLQ72558.1"/>
    </source>
</evidence>
<dbReference type="PANTHER" id="PTHR46566">
    <property type="entry name" value="1-PHOSPHOFRUCTOKINASE-RELATED"/>
    <property type="match status" value="1"/>
</dbReference>
<dbReference type="AlphaFoldDB" id="A0AAV5NQ40"/>
<dbReference type="PROSITE" id="PS00583">
    <property type="entry name" value="PFKB_KINASES_1"/>
    <property type="match status" value="1"/>
</dbReference>
<dbReference type="InterPro" id="IPR029056">
    <property type="entry name" value="Ribokinase-like"/>
</dbReference>
<comment type="similarity">
    <text evidence="1 6">Belongs to the carbohydrate kinase PfkB family.</text>
</comment>
<reference evidence="9" key="1">
    <citation type="journal article" date="2019" name="Int. J. Syst. Evol. Microbiol.">
        <title>The Global Catalogue of Microorganisms (GCM) 10K type strain sequencing project: providing services to taxonomists for standard genome sequencing and annotation.</title>
        <authorList>
            <consortium name="The Broad Institute Genomics Platform"/>
            <consortium name="The Broad Institute Genome Sequencing Center for Infectious Disease"/>
            <person name="Wu L."/>
            <person name="Ma J."/>
        </authorList>
    </citation>
    <scope>NUCLEOTIDE SEQUENCE [LARGE SCALE GENOMIC DNA]</scope>
    <source>
        <strain evidence="9">NBRC 15640</strain>
    </source>
</reference>
<protein>
    <recommendedName>
        <fullName evidence="6">Phosphofructokinase</fullName>
    </recommendedName>
</protein>
<dbReference type="SUPFAM" id="SSF53613">
    <property type="entry name" value="Ribokinase-like"/>
    <property type="match status" value="1"/>
</dbReference>
<organism evidence="8 9">
    <name type="scientific">Vibrio penaeicida</name>
    <dbReference type="NCBI Taxonomy" id="104609"/>
    <lineage>
        <taxon>Bacteria</taxon>
        <taxon>Pseudomonadati</taxon>
        <taxon>Pseudomonadota</taxon>
        <taxon>Gammaproteobacteria</taxon>
        <taxon>Vibrionales</taxon>
        <taxon>Vibrionaceae</taxon>
        <taxon>Vibrio</taxon>
    </lineage>
</organism>
<evidence type="ECO:0000256" key="2">
    <source>
        <dbReference type="ARBA" id="ARBA00022679"/>
    </source>
</evidence>
<dbReference type="NCBIfam" id="TIGR03168">
    <property type="entry name" value="1-PFK"/>
    <property type="match status" value="1"/>
</dbReference>
<dbReference type="InterPro" id="IPR011611">
    <property type="entry name" value="PfkB_dom"/>
</dbReference>
<evidence type="ECO:0000256" key="1">
    <source>
        <dbReference type="ARBA" id="ARBA00010688"/>
    </source>
</evidence>
<keyword evidence="5" id="KW-0067">ATP-binding</keyword>
<dbReference type="Pfam" id="PF00294">
    <property type="entry name" value="PfkB"/>
    <property type="match status" value="2"/>
</dbReference>
<accession>A0AAV5NQ40</accession>
<evidence type="ECO:0000313" key="9">
    <source>
        <dbReference type="Proteomes" id="UP001156690"/>
    </source>
</evidence>
<feature type="domain" description="Carbohydrate kinase PfkB" evidence="7">
    <location>
        <begin position="13"/>
        <end position="211"/>
    </location>
</feature>
<keyword evidence="9" id="KW-1185">Reference proteome</keyword>
<keyword evidence="3" id="KW-0547">Nucleotide-binding</keyword>
<dbReference type="RefSeq" id="WP_126608950.1">
    <property type="nucleotide sequence ID" value="NZ_AP025145.1"/>
</dbReference>
<dbReference type="Proteomes" id="UP001156690">
    <property type="component" value="Unassembled WGS sequence"/>
</dbReference>
<dbReference type="GO" id="GO:0008443">
    <property type="term" value="F:phosphofructokinase activity"/>
    <property type="evidence" value="ECO:0007669"/>
    <property type="project" value="TreeGrafter"/>
</dbReference>
<dbReference type="GO" id="GO:0005829">
    <property type="term" value="C:cytosol"/>
    <property type="evidence" value="ECO:0007669"/>
    <property type="project" value="TreeGrafter"/>
</dbReference>
<dbReference type="GO" id="GO:0005524">
    <property type="term" value="F:ATP binding"/>
    <property type="evidence" value="ECO:0007669"/>
    <property type="project" value="UniProtKB-KW"/>
</dbReference>
<evidence type="ECO:0000259" key="7">
    <source>
        <dbReference type="Pfam" id="PF00294"/>
    </source>
</evidence>
<comment type="caution">
    <text evidence="8">The sequence shown here is derived from an EMBL/GenBank/DDBJ whole genome shotgun (WGS) entry which is preliminary data.</text>
</comment>
<feature type="domain" description="Carbohydrate kinase PfkB" evidence="7">
    <location>
        <begin position="254"/>
        <end position="333"/>
    </location>
</feature>
<name>A0AAV5NQ40_9VIBR</name>
<gene>
    <name evidence="8" type="primary">fruK</name>
    <name evidence="8" type="ORF">GCM10007932_19180</name>
</gene>
<dbReference type="Gene3D" id="3.40.1190.20">
    <property type="match status" value="2"/>
</dbReference>
<evidence type="ECO:0000256" key="4">
    <source>
        <dbReference type="ARBA" id="ARBA00022777"/>
    </source>
</evidence>
<dbReference type="PANTHER" id="PTHR46566:SF5">
    <property type="entry name" value="1-PHOSPHOFRUCTOKINASE"/>
    <property type="match status" value="1"/>
</dbReference>
<dbReference type="InterPro" id="IPR002173">
    <property type="entry name" value="Carboh/pur_kinase_PfkB_CS"/>
</dbReference>